<dbReference type="OrthoDB" id="10255449at2759"/>
<evidence type="ECO:0000313" key="7">
    <source>
        <dbReference type="Proteomes" id="UP000220797"/>
    </source>
</evidence>
<dbReference type="GO" id="GO:0045116">
    <property type="term" value="P:protein neddylation"/>
    <property type="evidence" value="ECO:0007669"/>
    <property type="project" value="UniProtKB-UniRule"/>
</dbReference>
<feature type="domain" description="THIF-type NAD/FAD binding fold" evidence="5">
    <location>
        <begin position="6"/>
        <end position="266"/>
    </location>
</feature>
<keyword evidence="7" id="KW-1185">Reference proteome</keyword>
<keyword evidence="4" id="KW-0436">Ligase</keyword>
<dbReference type="RefSeq" id="XP_028526216.1">
    <property type="nucleotide sequence ID" value="XM_028673755.1"/>
</dbReference>
<dbReference type="EC" id="6.2.1.64" evidence="4"/>
<evidence type="ECO:0000256" key="2">
    <source>
        <dbReference type="ARBA" id="ARBA00022786"/>
    </source>
</evidence>
<dbReference type="UniPathway" id="UPA00885"/>
<dbReference type="GO" id="GO:0019781">
    <property type="term" value="F:NEDD8 activating enzyme activity"/>
    <property type="evidence" value="ECO:0007669"/>
    <property type="project" value="UniProtKB-UniRule"/>
</dbReference>
<dbReference type="Proteomes" id="UP000220797">
    <property type="component" value="Unassembled WGS sequence"/>
</dbReference>
<comment type="function">
    <text evidence="4">Catalytic subunit of the dimeric E1 enzyme, which activates NEDD8.</text>
</comment>
<name>A0A1J1GQS6_PLAGA</name>
<dbReference type="Gene3D" id="3.40.50.720">
    <property type="entry name" value="NAD(P)-binding Rossmann-like Domain"/>
    <property type="match status" value="1"/>
</dbReference>
<sequence>MIYEFEKLNVLVVGCGGLGNEVIKNLIYINIKNITIVDYDFVEISNLQRQLFFTPNDIGNFKVNVINRIIKDKYKDVNIRSYIKKIELFDLGFFEDFDFIIGCLDNIDSRIYLNNLIFNLKKDIIYIDGGVEGFKGSIKIIDRKNEFACFNCTIENYSNYSFPICSIINKPKTPEECILYVMNVSFKDIKKEKLDKDNENHIKWIYEESKKRAQLFHINNLSYSLTEKVVKNSIPTTISTLMIISSLMITELFNIITFRNRENNYSDILYVGDNGIYMYYYKIYKSPNCMICNKKEIKLTFNKIDKLNKLVDFIKTNYNSKNINISSDSSILFISSKYLRKNYEQKLNSTFQQLIDKGEITIGNSLNIQTDKNNFILFLNLV</sequence>
<comment type="caution">
    <text evidence="6">The sequence shown here is derived from an EMBL/GenBank/DDBJ whole genome shotgun (WGS) entry which is preliminary data.</text>
</comment>
<dbReference type="InterPro" id="IPR035985">
    <property type="entry name" value="Ubiquitin-activating_enz"/>
</dbReference>
<dbReference type="PANTHER" id="PTHR10953:SF6">
    <property type="entry name" value="NEDD8-ACTIVATING ENZYME E1 CATALYTIC SUBUNIT"/>
    <property type="match status" value="1"/>
</dbReference>
<proteinExistence type="inferred from homology"/>
<reference evidence="6" key="1">
    <citation type="submission" date="2015-04" db="EMBL/GenBank/DDBJ databases">
        <authorList>
            <consortium name="Pathogen Informatics"/>
        </authorList>
    </citation>
    <scope>NUCLEOTIDE SEQUENCE [LARGE SCALE GENOMIC DNA]</scope>
    <source>
        <strain evidence="6">8A</strain>
    </source>
</reference>
<dbReference type="VEuPathDB" id="PlasmoDB:PGAL8A_00109900"/>
<comment type="catalytic activity">
    <reaction evidence="4">
        <text>ATP + [NEDD8 protein] + [E1 NEDD8-activating enzyme]-L-cysteine = AMP + diphosphate + [E1 NEDD8-activating enzyme]-S-[NEDD8 protein]-yl-L-cysteine.</text>
        <dbReference type="EC" id="6.2.1.64"/>
    </reaction>
</comment>
<evidence type="ECO:0000256" key="1">
    <source>
        <dbReference type="ARBA" id="ARBA00022741"/>
    </source>
</evidence>
<evidence type="ECO:0000256" key="3">
    <source>
        <dbReference type="ARBA" id="ARBA00022840"/>
    </source>
</evidence>
<dbReference type="Gene3D" id="1.10.10.520">
    <property type="entry name" value="Ubiquitin activating enzymes (Uba3). Chain: B, domain 2"/>
    <property type="match status" value="1"/>
</dbReference>
<dbReference type="InterPro" id="IPR000594">
    <property type="entry name" value="ThiF_NAD_FAD-bd"/>
</dbReference>
<protein>
    <recommendedName>
        <fullName evidence="4">NEDD8-activating enzyme E1 catalytic subunit</fullName>
        <ecNumber evidence="4">6.2.1.64</ecNumber>
    </recommendedName>
</protein>
<dbReference type="GeneID" id="39729625"/>
<dbReference type="GO" id="GO:0005634">
    <property type="term" value="C:nucleus"/>
    <property type="evidence" value="ECO:0007669"/>
    <property type="project" value="TreeGrafter"/>
</dbReference>
<dbReference type="Pfam" id="PF00899">
    <property type="entry name" value="ThiF"/>
    <property type="match status" value="1"/>
</dbReference>
<dbReference type="OMA" id="PYLENYM"/>
<organism evidence="6 7">
    <name type="scientific">Plasmodium gallinaceum</name>
    <dbReference type="NCBI Taxonomy" id="5849"/>
    <lineage>
        <taxon>Eukaryota</taxon>
        <taxon>Sar</taxon>
        <taxon>Alveolata</taxon>
        <taxon>Apicomplexa</taxon>
        <taxon>Aconoidasida</taxon>
        <taxon>Haemosporida</taxon>
        <taxon>Plasmodiidae</taxon>
        <taxon>Plasmodium</taxon>
        <taxon>Plasmodium (Haemamoeba)</taxon>
    </lineage>
</organism>
<dbReference type="GO" id="GO:0005524">
    <property type="term" value="F:ATP binding"/>
    <property type="evidence" value="ECO:0007669"/>
    <property type="project" value="UniProtKB-UniRule"/>
</dbReference>
<keyword evidence="1 4" id="KW-0547">Nucleotide-binding</keyword>
<dbReference type="InterPro" id="IPR023318">
    <property type="entry name" value="Ub_act_enz_dom_a_sf"/>
</dbReference>
<dbReference type="EMBL" id="CVMV01000016">
    <property type="protein sequence ID" value="CRG93394.1"/>
    <property type="molecule type" value="Genomic_DNA"/>
</dbReference>
<comment type="pathway">
    <text evidence="4">Protein modification; protein neddylation.</text>
</comment>
<evidence type="ECO:0000259" key="5">
    <source>
        <dbReference type="Pfam" id="PF00899"/>
    </source>
</evidence>
<dbReference type="GO" id="GO:0005737">
    <property type="term" value="C:cytoplasm"/>
    <property type="evidence" value="ECO:0007669"/>
    <property type="project" value="TreeGrafter"/>
</dbReference>
<keyword evidence="2 4" id="KW-0833">Ubl conjugation pathway</keyword>
<dbReference type="InterPro" id="IPR045886">
    <property type="entry name" value="ThiF/MoeB/HesA"/>
</dbReference>
<evidence type="ECO:0000313" key="6">
    <source>
        <dbReference type="EMBL" id="CRG93394.1"/>
    </source>
</evidence>
<dbReference type="PANTHER" id="PTHR10953">
    <property type="entry name" value="UBIQUITIN-ACTIVATING ENZYME E1"/>
    <property type="match status" value="1"/>
</dbReference>
<comment type="similarity">
    <text evidence="4">Belongs to the ubiquitin-activating E1 family. UBA3 subfamily.</text>
</comment>
<dbReference type="SUPFAM" id="SSF69572">
    <property type="entry name" value="Activating enzymes of the ubiquitin-like proteins"/>
    <property type="match status" value="1"/>
</dbReference>
<dbReference type="AlphaFoldDB" id="A0A1J1GQS6"/>
<evidence type="ECO:0000256" key="4">
    <source>
        <dbReference type="RuleBase" id="RU368009"/>
    </source>
</evidence>
<accession>A0A1J1GQS6</accession>
<gene>
    <name evidence="6" type="ORF">PGAL8A_00109900</name>
</gene>
<keyword evidence="3 4" id="KW-0067">ATP-binding</keyword>